<accession>A0ABM6IQV8</accession>
<dbReference type="EMBL" id="CP019401">
    <property type="protein sequence ID" value="AQU78989.1"/>
    <property type="molecule type" value="Genomic_DNA"/>
</dbReference>
<gene>
    <name evidence="1" type="ORF">AJGP001_06835</name>
</gene>
<name>A0ABM6IQV8_9BACL</name>
<evidence type="ECO:0000313" key="2">
    <source>
        <dbReference type="Proteomes" id="UP000189661"/>
    </source>
</evidence>
<evidence type="ECO:0008006" key="3">
    <source>
        <dbReference type="Google" id="ProtNLM"/>
    </source>
</evidence>
<sequence>MNSFLVAADGTGPLADAELHFEWFQLFKIEEGWNHELKLRPFWDGAFFCGKKEKRRWPFCSDRHKVDFRSGAFAAQEGQFMTRGAGHCS</sequence>
<protein>
    <recommendedName>
        <fullName evidence="3">CDGSH iron-sulfur domain-containing protein</fullName>
    </recommendedName>
</protein>
<proteinExistence type="predicted"/>
<keyword evidence="2" id="KW-1185">Reference proteome</keyword>
<organism evidence="1 2">
    <name type="scientific">Planococcus faecalis</name>
    <dbReference type="NCBI Taxonomy" id="1598147"/>
    <lineage>
        <taxon>Bacteria</taxon>
        <taxon>Bacillati</taxon>
        <taxon>Bacillota</taxon>
        <taxon>Bacilli</taxon>
        <taxon>Bacillales</taxon>
        <taxon>Caryophanaceae</taxon>
        <taxon>Planococcus</taxon>
    </lineage>
</organism>
<reference evidence="1 2" key="1">
    <citation type="submission" date="2017-01" db="EMBL/GenBank/DDBJ databases">
        <title>Planococcus faecalis genome complete sequence.</title>
        <authorList>
            <person name="Lee P.C."/>
        </authorList>
    </citation>
    <scope>NUCLEOTIDE SEQUENCE [LARGE SCALE GENOMIC DNA]</scope>
    <source>
        <strain evidence="1 2">AJ003</strain>
    </source>
</reference>
<dbReference type="Proteomes" id="UP000189661">
    <property type="component" value="Chromosome"/>
</dbReference>
<evidence type="ECO:0000313" key="1">
    <source>
        <dbReference type="EMBL" id="AQU78989.1"/>
    </source>
</evidence>